<name>A0A1Y0I7A0_9GAMM</name>
<gene>
    <name evidence="4" type="ORF">OLMES_1191</name>
</gene>
<dbReference type="OrthoDB" id="63332at2"/>
<dbReference type="RefSeq" id="WP_087460396.1">
    <property type="nucleotide sequence ID" value="NZ_CP021425.1"/>
</dbReference>
<dbReference type="InterPro" id="IPR041483">
    <property type="entry name" value="TetR_C_34"/>
</dbReference>
<dbReference type="PANTHER" id="PTHR30328:SF54">
    <property type="entry name" value="HTH-TYPE TRANSCRIPTIONAL REPRESSOR SCO4008"/>
    <property type="match status" value="1"/>
</dbReference>
<evidence type="ECO:0000256" key="2">
    <source>
        <dbReference type="PROSITE-ProRule" id="PRU00335"/>
    </source>
</evidence>
<accession>A0A1Y0I7A0</accession>
<dbReference type="InterPro" id="IPR050109">
    <property type="entry name" value="HTH-type_TetR-like_transc_reg"/>
</dbReference>
<evidence type="ECO:0000313" key="5">
    <source>
        <dbReference type="Proteomes" id="UP000196027"/>
    </source>
</evidence>
<feature type="DNA-binding region" description="H-T-H motif" evidence="2">
    <location>
        <begin position="40"/>
        <end position="59"/>
    </location>
</feature>
<dbReference type="GO" id="GO:0003677">
    <property type="term" value="F:DNA binding"/>
    <property type="evidence" value="ECO:0007669"/>
    <property type="project" value="UniProtKB-UniRule"/>
</dbReference>
<evidence type="ECO:0000256" key="1">
    <source>
        <dbReference type="ARBA" id="ARBA00023125"/>
    </source>
</evidence>
<dbReference type="InterPro" id="IPR009057">
    <property type="entry name" value="Homeodomain-like_sf"/>
</dbReference>
<organism evidence="4 5">
    <name type="scientific">Oleiphilus messinensis</name>
    <dbReference type="NCBI Taxonomy" id="141451"/>
    <lineage>
        <taxon>Bacteria</taxon>
        <taxon>Pseudomonadati</taxon>
        <taxon>Pseudomonadota</taxon>
        <taxon>Gammaproteobacteria</taxon>
        <taxon>Oceanospirillales</taxon>
        <taxon>Oleiphilaceae</taxon>
        <taxon>Oleiphilus</taxon>
    </lineage>
</organism>
<dbReference type="KEGG" id="ome:OLMES_1191"/>
<dbReference type="Pfam" id="PF17929">
    <property type="entry name" value="TetR_C_34"/>
    <property type="match status" value="1"/>
</dbReference>
<protein>
    <submittedName>
        <fullName evidence="4">Transcriptional regulator</fullName>
    </submittedName>
</protein>
<dbReference type="PRINTS" id="PR00455">
    <property type="entry name" value="HTHTETR"/>
</dbReference>
<dbReference type="Pfam" id="PF00440">
    <property type="entry name" value="TetR_N"/>
    <property type="match status" value="1"/>
</dbReference>
<dbReference type="PANTHER" id="PTHR30328">
    <property type="entry name" value="TRANSCRIPTIONAL REPRESSOR"/>
    <property type="match status" value="1"/>
</dbReference>
<dbReference type="EMBL" id="CP021425">
    <property type="protein sequence ID" value="ARU55273.1"/>
    <property type="molecule type" value="Genomic_DNA"/>
</dbReference>
<dbReference type="InterPro" id="IPR001647">
    <property type="entry name" value="HTH_TetR"/>
</dbReference>
<dbReference type="Proteomes" id="UP000196027">
    <property type="component" value="Chromosome"/>
</dbReference>
<reference evidence="4 5" key="1">
    <citation type="submission" date="2017-05" db="EMBL/GenBank/DDBJ databases">
        <title>Genomic insights into alkan degradation activity of Oleiphilus messinensis.</title>
        <authorList>
            <person name="Kozyavkin S.A."/>
            <person name="Slesarev A.I."/>
            <person name="Golyshin P.N."/>
            <person name="Korzhenkov A."/>
            <person name="Golyshina O.N."/>
            <person name="Toshchakov S.V."/>
        </authorList>
    </citation>
    <scope>NUCLEOTIDE SEQUENCE [LARGE SCALE GENOMIC DNA]</scope>
    <source>
        <strain evidence="4 5">ME102</strain>
    </source>
</reference>
<evidence type="ECO:0000313" key="4">
    <source>
        <dbReference type="EMBL" id="ARU55273.1"/>
    </source>
</evidence>
<dbReference type="Gene3D" id="1.10.357.10">
    <property type="entry name" value="Tetracycline Repressor, domain 2"/>
    <property type="match status" value="1"/>
</dbReference>
<sequence length="221" mass="24880">MKCITQRLRAIDDNEKALKKQTILDSAKALFAHEPESLPSVINIAKSAGLAKGTVYLYFKTKEEIFLAILSEQYQQLLSEMVKTLENAPIDSESVVLSLTSTLRNHMDTNPIFMPLASMASSVIEKNVEHTIILEFKTMLAQNLKQIGKLLHAHYPALSEEKGTRLLLHTNALIIGLWQMQNWPSTLKPLLANPEVRTIYPEFNEEIIPALQSLWLGTLKS</sequence>
<keyword evidence="1 2" id="KW-0238">DNA-binding</keyword>
<proteinExistence type="predicted"/>
<feature type="domain" description="HTH tetR-type" evidence="3">
    <location>
        <begin position="17"/>
        <end position="77"/>
    </location>
</feature>
<dbReference type="SUPFAM" id="SSF46689">
    <property type="entry name" value="Homeodomain-like"/>
    <property type="match status" value="1"/>
</dbReference>
<dbReference type="PROSITE" id="PS50977">
    <property type="entry name" value="HTH_TETR_2"/>
    <property type="match status" value="1"/>
</dbReference>
<dbReference type="AlphaFoldDB" id="A0A1Y0I7A0"/>
<evidence type="ECO:0000259" key="3">
    <source>
        <dbReference type="PROSITE" id="PS50977"/>
    </source>
</evidence>
<keyword evidence="5" id="KW-1185">Reference proteome</keyword>